<feature type="transmembrane region" description="Helical" evidence="6">
    <location>
        <begin position="94"/>
        <end position="124"/>
    </location>
</feature>
<keyword evidence="5 6" id="KW-0472">Membrane</keyword>
<gene>
    <name evidence="7" type="ORF">TELCIR_23447</name>
</gene>
<keyword evidence="4 6" id="KW-1133">Transmembrane helix</keyword>
<evidence type="ECO:0000256" key="4">
    <source>
        <dbReference type="ARBA" id="ARBA00022989"/>
    </source>
</evidence>
<dbReference type="GO" id="GO:0005783">
    <property type="term" value="C:endoplasmic reticulum"/>
    <property type="evidence" value="ECO:0007669"/>
    <property type="project" value="GOC"/>
</dbReference>
<dbReference type="PANTHER" id="PTHR10743:SF0">
    <property type="entry name" value="PROTEIN RER1"/>
    <property type="match status" value="1"/>
</dbReference>
<dbReference type="GO" id="GO:0006621">
    <property type="term" value="P:protein retention in ER lumen"/>
    <property type="evidence" value="ECO:0007669"/>
    <property type="project" value="TreeGrafter"/>
</dbReference>
<dbReference type="EMBL" id="KZ388297">
    <property type="protein sequence ID" value="PIO55169.1"/>
    <property type="molecule type" value="Genomic_DNA"/>
</dbReference>
<dbReference type="GO" id="GO:0006890">
    <property type="term" value="P:retrograde vesicle-mediated transport, Golgi to endoplasmic reticulum"/>
    <property type="evidence" value="ECO:0007669"/>
    <property type="project" value="TreeGrafter"/>
</dbReference>
<proteinExistence type="inferred from homology"/>
<dbReference type="OrthoDB" id="448250at2759"/>
<evidence type="ECO:0000313" key="8">
    <source>
        <dbReference type="Proteomes" id="UP000230423"/>
    </source>
</evidence>
<evidence type="ECO:0000256" key="6">
    <source>
        <dbReference type="SAM" id="Phobius"/>
    </source>
</evidence>
<reference evidence="7 8" key="1">
    <citation type="submission" date="2015-09" db="EMBL/GenBank/DDBJ databases">
        <title>Draft genome of the parasitic nematode Teladorsagia circumcincta isolate WARC Sus (inbred).</title>
        <authorList>
            <person name="Mitreva M."/>
        </authorList>
    </citation>
    <scope>NUCLEOTIDE SEQUENCE [LARGE SCALE GENOMIC DNA]</scope>
    <source>
        <strain evidence="7 8">S</strain>
    </source>
</reference>
<comment type="similarity">
    <text evidence="2">Belongs to the RER1 family.</text>
</comment>
<protein>
    <submittedName>
        <fullName evidence="7">Rer1 family protein</fullName>
    </submittedName>
</protein>
<dbReference type="AlphaFoldDB" id="A0A2G9TB29"/>
<feature type="non-terminal residue" evidence="7">
    <location>
        <position position="1"/>
    </location>
</feature>
<keyword evidence="8" id="KW-1185">Reference proteome</keyword>
<comment type="subcellular location">
    <subcellularLocation>
        <location evidence="1">Membrane</location>
        <topology evidence="1">Multi-pass membrane protein</topology>
    </subcellularLocation>
</comment>
<keyword evidence="3 6" id="KW-0812">Transmembrane</keyword>
<dbReference type="InterPro" id="IPR004932">
    <property type="entry name" value="Rer1"/>
</dbReference>
<accession>A0A2G9TB29</accession>
<dbReference type="PANTHER" id="PTHR10743">
    <property type="entry name" value="PROTEIN RER1"/>
    <property type="match status" value="1"/>
</dbReference>
<evidence type="ECO:0000313" key="7">
    <source>
        <dbReference type="EMBL" id="PIO55169.1"/>
    </source>
</evidence>
<evidence type="ECO:0000256" key="1">
    <source>
        <dbReference type="ARBA" id="ARBA00004141"/>
    </source>
</evidence>
<feature type="non-terminal residue" evidence="7">
    <location>
        <position position="131"/>
    </location>
</feature>
<evidence type="ECO:0000256" key="5">
    <source>
        <dbReference type="ARBA" id="ARBA00023136"/>
    </source>
</evidence>
<sequence length="131" mass="15436">GFYIVAYAVGIYYLNLLLLFLTPSIDPALEDDDDGPVLPSRTNDEFRPFMRRLPEFKCWYALQYLIEQFINSQSVALLEVEDSTFRLSAMKATLIAIICTFFEFFNVPVFWPILVMYFIILFFLTMKRQIM</sequence>
<dbReference type="GO" id="GO:0000139">
    <property type="term" value="C:Golgi membrane"/>
    <property type="evidence" value="ECO:0007669"/>
    <property type="project" value="TreeGrafter"/>
</dbReference>
<name>A0A2G9TB29_TELCI</name>
<dbReference type="Proteomes" id="UP000230423">
    <property type="component" value="Unassembled WGS sequence"/>
</dbReference>
<dbReference type="Pfam" id="PF03248">
    <property type="entry name" value="Rer1"/>
    <property type="match status" value="2"/>
</dbReference>
<feature type="transmembrane region" description="Helical" evidence="6">
    <location>
        <begin position="5"/>
        <end position="25"/>
    </location>
</feature>
<evidence type="ECO:0000256" key="2">
    <source>
        <dbReference type="ARBA" id="ARBA00006070"/>
    </source>
</evidence>
<evidence type="ECO:0000256" key="3">
    <source>
        <dbReference type="ARBA" id="ARBA00022692"/>
    </source>
</evidence>
<organism evidence="7 8">
    <name type="scientific">Teladorsagia circumcincta</name>
    <name type="common">Brown stomach worm</name>
    <name type="synonym">Ostertagia circumcincta</name>
    <dbReference type="NCBI Taxonomy" id="45464"/>
    <lineage>
        <taxon>Eukaryota</taxon>
        <taxon>Metazoa</taxon>
        <taxon>Ecdysozoa</taxon>
        <taxon>Nematoda</taxon>
        <taxon>Chromadorea</taxon>
        <taxon>Rhabditida</taxon>
        <taxon>Rhabditina</taxon>
        <taxon>Rhabditomorpha</taxon>
        <taxon>Strongyloidea</taxon>
        <taxon>Trichostrongylidae</taxon>
        <taxon>Teladorsagia</taxon>
    </lineage>
</organism>